<reference evidence="4" key="1">
    <citation type="submission" date="2025-08" db="UniProtKB">
        <authorList>
            <consortium name="Ensembl"/>
        </authorList>
    </citation>
    <scope>IDENTIFICATION</scope>
</reference>
<comment type="similarity">
    <text evidence="1">Belongs to the zygin family.</text>
</comment>
<keyword evidence="5" id="KW-1185">Reference proteome</keyword>
<organism evidence="4 5">
    <name type="scientific">Poecilia latipinna</name>
    <name type="common">sailfin molly</name>
    <dbReference type="NCBI Taxonomy" id="48699"/>
    <lineage>
        <taxon>Eukaryota</taxon>
        <taxon>Metazoa</taxon>
        <taxon>Chordata</taxon>
        <taxon>Craniata</taxon>
        <taxon>Vertebrata</taxon>
        <taxon>Euteleostomi</taxon>
        <taxon>Actinopterygii</taxon>
        <taxon>Neopterygii</taxon>
        <taxon>Teleostei</taxon>
        <taxon>Neoteleostei</taxon>
        <taxon>Acanthomorphata</taxon>
        <taxon>Ovalentaria</taxon>
        <taxon>Atherinomorphae</taxon>
        <taxon>Cyprinodontiformes</taxon>
        <taxon>Poeciliidae</taxon>
        <taxon>Poeciliinae</taxon>
        <taxon>Poecilia</taxon>
    </lineage>
</organism>
<dbReference type="AlphaFoldDB" id="A0A3B3V1J8"/>
<keyword evidence="2" id="KW-0597">Phosphoprotein</keyword>
<evidence type="ECO:0000256" key="1">
    <source>
        <dbReference type="ARBA" id="ARBA00006788"/>
    </source>
</evidence>
<keyword evidence="3" id="KW-0175">Coiled coil</keyword>
<dbReference type="GeneTree" id="ENSGT00940000178119"/>
<name>A0A3B3V1J8_9TELE</name>
<dbReference type="PANTHER" id="PTHR12394">
    <property type="entry name" value="ZYGIN"/>
    <property type="match status" value="1"/>
</dbReference>
<dbReference type="Proteomes" id="UP000261500">
    <property type="component" value="Unplaced"/>
</dbReference>
<dbReference type="PANTHER" id="PTHR12394:SF11">
    <property type="entry name" value="FASCICULATION AND ELONGATION PROTEIN ZETA-2"/>
    <property type="match status" value="1"/>
</dbReference>
<evidence type="ECO:0000256" key="2">
    <source>
        <dbReference type="ARBA" id="ARBA00022553"/>
    </source>
</evidence>
<dbReference type="STRING" id="48699.ENSPLAP00000018771"/>
<accession>A0A3B3V1J8</accession>
<sequence length="73" mass="8498">VPVDWRQSRTRSLYISTFNLEERPVSHSQIPPPDELREQLDMHSIIVPCVDQEPLVTAEQVQNEVTSRRESDI</sequence>
<dbReference type="GO" id="GO:0030424">
    <property type="term" value="C:axon"/>
    <property type="evidence" value="ECO:0007669"/>
    <property type="project" value="TreeGrafter"/>
</dbReference>
<dbReference type="Ensembl" id="ENSPLAT00000028343.1">
    <property type="protein sequence ID" value="ENSPLAP00000018771.1"/>
    <property type="gene ID" value="ENSPLAG00000023480.1"/>
</dbReference>
<evidence type="ECO:0000313" key="4">
    <source>
        <dbReference type="Ensembl" id="ENSPLAP00000018771.1"/>
    </source>
</evidence>
<protein>
    <submittedName>
        <fullName evidence="4">Uncharacterized protein</fullName>
    </submittedName>
</protein>
<proteinExistence type="inferred from homology"/>
<dbReference type="InterPro" id="IPR011680">
    <property type="entry name" value="FEZ"/>
</dbReference>
<dbReference type="Pfam" id="PF07763">
    <property type="entry name" value="FEZ"/>
    <property type="match status" value="1"/>
</dbReference>
<evidence type="ECO:0000256" key="3">
    <source>
        <dbReference type="ARBA" id="ARBA00023054"/>
    </source>
</evidence>
<reference evidence="4" key="2">
    <citation type="submission" date="2025-09" db="UniProtKB">
        <authorList>
            <consortium name="Ensembl"/>
        </authorList>
    </citation>
    <scope>IDENTIFICATION</scope>
</reference>
<evidence type="ECO:0000313" key="5">
    <source>
        <dbReference type="Proteomes" id="UP000261500"/>
    </source>
</evidence>
<dbReference type="GO" id="GO:0005737">
    <property type="term" value="C:cytoplasm"/>
    <property type="evidence" value="ECO:0007669"/>
    <property type="project" value="TreeGrafter"/>
</dbReference>